<protein>
    <submittedName>
        <fullName evidence="1">Uncharacterized protein</fullName>
    </submittedName>
</protein>
<dbReference type="Proteomes" id="UP001177021">
    <property type="component" value="Unassembled WGS sequence"/>
</dbReference>
<gene>
    <name evidence="1" type="ORF">MILVUS5_LOCUS35649</name>
</gene>
<name>A0ACB0LSZ8_TRIPR</name>
<proteinExistence type="predicted"/>
<reference evidence="1" key="1">
    <citation type="submission" date="2023-10" db="EMBL/GenBank/DDBJ databases">
        <authorList>
            <person name="Rodriguez Cubillos JULIANA M."/>
            <person name="De Vega J."/>
        </authorList>
    </citation>
    <scope>NUCLEOTIDE SEQUENCE</scope>
</reference>
<sequence length="222" mass="25075">MDDFDTTFQAIDEDDLVMLESPLVANTKNVIEGDSVEIKNKKKRARRSPVWKHFTRIGKVDGGEKCTCNSCHGMYTCGGGTGHLKRHILACHKVPDNHDEGLKLDDEETLLKKWQFDNKAYRDSLARSIIRHDLPFSYAEYDAVLVTNKILNPDFVLICRNTAKTDCMSVFSSEKERLKSVLASIPGRVCLTSDVWTAVTTQVHIQGLNYLENCLVLLRIGE</sequence>
<accession>A0ACB0LSZ8</accession>
<comment type="caution">
    <text evidence="1">The sequence shown here is derived from an EMBL/GenBank/DDBJ whole genome shotgun (WGS) entry which is preliminary data.</text>
</comment>
<organism evidence="1 2">
    <name type="scientific">Trifolium pratense</name>
    <name type="common">Red clover</name>
    <dbReference type="NCBI Taxonomy" id="57577"/>
    <lineage>
        <taxon>Eukaryota</taxon>
        <taxon>Viridiplantae</taxon>
        <taxon>Streptophyta</taxon>
        <taxon>Embryophyta</taxon>
        <taxon>Tracheophyta</taxon>
        <taxon>Spermatophyta</taxon>
        <taxon>Magnoliopsida</taxon>
        <taxon>eudicotyledons</taxon>
        <taxon>Gunneridae</taxon>
        <taxon>Pentapetalae</taxon>
        <taxon>rosids</taxon>
        <taxon>fabids</taxon>
        <taxon>Fabales</taxon>
        <taxon>Fabaceae</taxon>
        <taxon>Papilionoideae</taxon>
        <taxon>50 kb inversion clade</taxon>
        <taxon>NPAAA clade</taxon>
        <taxon>Hologalegina</taxon>
        <taxon>IRL clade</taxon>
        <taxon>Trifolieae</taxon>
        <taxon>Trifolium</taxon>
    </lineage>
</organism>
<keyword evidence="2" id="KW-1185">Reference proteome</keyword>
<dbReference type="EMBL" id="CASHSV030000615">
    <property type="protein sequence ID" value="CAJ2671920.1"/>
    <property type="molecule type" value="Genomic_DNA"/>
</dbReference>
<evidence type="ECO:0000313" key="2">
    <source>
        <dbReference type="Proteomes" id="UP001177021"/>
    </source>
</evidence>
<evidence type="ECO:0000313" key="1">
    <source>
        <dbReference type="EMBL" id="CAJ2671920.1"/>
    </source>
</evidence>